<dbReference type="InterPro" id="IPR016177">
    <property type="entry name" value="DNA-bd_dom_sf"/>
</dbReference>
<evidence type="ECO:0000256" key="6">
    <source>
        <dbReference type="SAM" id="MobiDB-lite"/>
    </source>
</evidence>
<evidence type="ECO:0000313" key="9">
    <source>
        <dbReference type="Proteomes" id="UP001152561"/>
    </source>
</evidence>
<keyword evidence="2" id="KW-0805">Transcription regulation</keyword>
<dbReference type="PROSITE" id="PS51032">
    <property type="entry name" value="AP2_ERF"/>
    <property type="match status" value="1"/>
</dbReference>
<dbReference type="InterPro" id="IPR036955">
    <property type="entry name" value="AP2/ERF_dom_sf"/>
</dbReference>
<evidence type="ECO:0000256" key="1">
    <source>
        <dbReference type="ARBA" id="ARBA00004123"/>
    </source>
</evidence>
<dbReference type="Proteomes" id="UP001152561">
    <property type="component" value="Unassembled WGS sequence"/>
</dbReference>
<dbReference type="EMBL" id="JAJAGQ010000012">
    <property type="protein sequence ID" value="KAJ8548311.1"/>
    <property type="molecule type" value="Genomic_DNA"/>
</dbReference>
<dbReference type="OrthoDB" id="1293062at2759"/>
<keyword evidence="4" id="KW-0804">Transcription</keyword>
<dbReference type="Gene3D" id="3.30.730.10">
    <property type="entry name" value="AP2/ERF domain"/>
    <property type="match status" value="1"/>
</dbReference>
<dbReference type="InterPro" id="IPR050913">
    <property type="entry name" value="AP2/ERF_ERF"/>
</dbReference>
<keyword evidence="5" id="KW-0539">Nucleus</keyword>
<evidence type="ECO:0000259" key="7">
    <source>
        <dbReference type="PROSITE" id="PS51032"/>
    </source>
</evidence>
<feature type="region of interest" description="Disordered" evidence="6">
    <location>
        <begin position="77"/>
        <end position="108"/>
    </location>
</feature>
<evidence type="ECO:0000313" key="8">
    <source>
        <dbReference type="EMBL" id="KAJ8548311.1"/>
    </source>
</evidence>
<dbReference type="PANTHER" id="PTHR31194:SF62">
    <property type="entry name" value="ETHYLENE-RESPONSIVE TRANSCRIPTION FACTOR ERF118"/>
    <property type="match status" value="1"/>
</dbReference>
<dbReference type="AlphaFoldDB" id="A0A9Q1M031"/>
<comment type="caution">
    <text evidence="8">The sequence shown here is derived from an EMBL/GenBank/DDBJ whole genome shotgun (WGS) entry which is preliminary data.</text>
</comment>
<keyword evidence="3" id="KW-0238">DNA-binding</keyword>
<feature type="domain" description="AP2/ERF" evidence="7">
    <location>
        <begin position="15"/>
        <end position="75"/>
    </location>
</feature>
<dbReference type="GO" id="GO:0003700">
    <property type="term" value="F:DNA-binding transcription factor activity"/>
    <property type="evidence" value="ECO:0007669"/>
    <property type="project" value="InterPro"/>
</dbReference>
<evidence type="ECO:0000256" key="2">
    <source>
        <dbReference type="ARBA" id="ARBA00023015"/>
    </source>
</evidence>
<proteinExistence type="predicted"/>
<dbReference type="GO" id="GO:0003677">
    <property type="term" value="F:DNA binding"/>
    <property type="evidence" value="ECO:0007669"/>
    <property type="project" value="UniProtKB-KW"/>
</dbReference>
<sequence>MISQKRKPKSSSVRLFPGVRRRKNGKFCSEIKHPFNKKMIWLGTFITAEEAFESYKSKKVEFEELVMLKIVKNGQKCEKHDQESSSSNDSLMDVADENTNSSNGIEEKKNIFAGEEQEIGNESDEELFKGHWVQISDGREVKISRKLGIPIVDNYGFLLGEFSVLDDLRIYMKEFVQK</sequence>
<evidence type="ECO:0000256" key="5">
    <source>
        <dbReference type="ARBA" id="ARBA00023242"/>
    </source>
</evidence>
<gene>
    <name evidence="8" type="ORF">K7X08_030780</name>
</gene>
<dbReference type="SMART" id="SM00380">
    <property type="entry name" value="AP2"/>
    <property type="match status" value="1"/>
</dbReference>
<accession>A0A9Q1M031</accession>
<organism evidence="8 9">
    <name type="scientific">Anisodus acutangulus</name>
    <dbReference type="NCBI Taxonomy" id="402998"/>
    <lineage>
        <taxon>Eukaryota</taxon>
        <taxon>Viridiplantae</taxon>
        <taxon>Streptophyta</taxon>
        <taxon>Embryophyta</taxon>
        <taxon>Tracheophyta</taxon>
        <taxon>Spermatophyta</taxon>
        <taxon>Magnoliopsida</taxon>
        <taxon>eudicotyledons</taxon>
        <taxon>Gunneridae</taxon>
        <taxon>Pentapetalae</taxon>
        <taxon>asterids</taxon>
        <taxon>lamiids</taxon>
        <taxon>Solanales</taxon>
        <taxon>Solanaceae</taxon>
        <taxon>Solanoideae</taxon>
        <taxon>Hyoscyameae</taxon>
        <taxon>Anisodus</taxon>
    </lineage>
</organism>
<evidence type="ECO:0000256" key="3">
    <source>
        <dbReference type="ARBA" id="ARBA00023125"/>
    </source>
</evidence>
<reference evidence="9" key="1">
    <citation type="journal article" date="2023" name="Proc. Natl. Acad. Sci. U.S.A.">
        <title>Genomic and structural basis for evolution of tropane alkaloid biosynthesis.</title>
        <authorList>
            <person name="Wanga Y.-J."/>
            <person name="Taina T."/>
            <person name="Yua J.-Y."/>
            <person name="Lia J."/>
            <person name="Xua B."/>
            <person name="Chenc J."/>
            <person name="D'Auriad J.C."/>
            <person name="Huanga J.-P."/>
            <person name="Huanga S.-X."/>
        </authorList>
    </citation>
    <scope>NUCLEOTIDE SEQUENCE [LARGE SCALE GENOMIC DNA]</scope>
    <source>
        <strain evidence="9">cv. KIB-2019</strain>
    </source>
</reference>
<comment type="subcellular location">
    <subcellularLocation>
        <location evidence="1">Nucleus</location>
    </subcellularLocation>
</comment>
<dbReference type="GO" id="GO:0005634">
    <property type="term" value="C:nucleus"/>
    <property type="evidence" value="ECO:0007669"/>
    <property type="project" value="UniProtKB-SubCell"/>
</dbReference>
<dbReference type="CDD" id="cd00018">
    <property type="entry name" value="AP2"/>
    <property type="match status" value="1"/>
</dbReference>
<dbReference type="SUPFAM" id="SSF54171">
    <property type="entry name" value="DNA-binding domain"/>
    <property type="match status" value="1"/>
</dbReference>
<name>A0A9Q1M031_9SOLA</name>
<keyword evidence="9" id="KW-1185">Reference proteome</keyword>
<protein>
    <recommendedName>
        <fullName evidence="7">AP2/ERF domain-containing protein</fullName>
    </recommendedName>
</protein>
<evidence type="ECO:0000256" key="4">
    <source>
        <dbReference type="ARBA" id="ARBA00023163"/>
    </source>
</evidence>
<dbReference type="InterPro" id="IPR001471">
    <property type="entry name" value="AP2/ERF_dom"/>
</dbReference>
<dbReference type="PANTHER" id="PTHR31194">
    <property type="entry name" value="SHN SHINE , DNA BINDING / TRANSCRIPTION FACTOR"/>
    <property type="match status" value="1"/>
</dbReference>